<sequence length="83" mass="9333">MHELTCAQMVESITDYLEGALPPDELESFRAHLLSCDGCDAYLDQMRSTVRLLRAAPGHRLPVAVESAIVRTFREWNGTRADQ</sequence>
<gene>
    <name evidence="4" type="ORF">D7223_13850</name>
</gene>
<keyword evidence="5" id="KW-1185">Reference proteome</keyword>
<keyword evidence="2" id="KW-0804">Transcription</keyword>
<evidence type="ECO:0000256" key="1">
    <source>
        <dbReference type="ARBA" id="ARBA00023015"/>
    </source>
</evidence>
<evidence type="ECO:0000259" key="3">
    <source>
        <dbReference type="Pfam" id="PF13490"/>
    </source>
</evidence>
<keyword evidence="1" id="KW-0805">Transcription regulation</keyword>
<accession>A0A3A9ZHC9</accession>
<comment type="caution">
    <text evidence="4">The sequence shown here is derived from an EMBL/GenBank/DDBJ whole genome shotgun (WGS) entry which is preliminary data.</text>
</comment>
<evidence type="ECO:0000313" key="5">
    <source>
        <dbReference type="Proteomes" id="UP000281726"/>
    </source>
</evidence>
<dbReference type="Gene3D" id="1.10.10.1320">
    <property type="entry name" value="Anti-sigma factor, zinc-finger domain"/>
    <property type="match status" value="1"/>
</dbReference>
<dbReference type="Pfam" id="PF13490">
    <property type="entry name" value="zf-HC2"/>
    <property type="match status" value="1"/>
</dbReference>
<dbReference type="Proteomes" id="UP000281726">
    <property type="component" value="Unassembled WGS sequence"/>
</dbReference>
<dbReference type="EMBL" id="RBAK01000004">
    <property type="protein sequence ID" value="RKN47821.1"/>
    <property type="molecule type" value="Genomic_DNA"/>
</dbReference>
<organism evidence="4 5">
    <name type="scientific">Micromonospora endolithica</name>
    <dbReference type="NCBI Taxonomy" id="230091"/>
    <lineage>
        <taxon>Bacteria</taxon>
        <taxon>Bacillati</taxon>
        <taxon>Actinomycetota</taxon>
        <taxon>Actinomycetes</taxon>
        <taxon>Micromonosporales</taxon>
        <taxon>Micromonosporaceae</taxon>
        <taxon>Micromonospora</taxon>
    </lineage>
</organism>
<dbReference type="OrthoDB" id="129419at2"/>
<dbReference type="AlphaFoldDB" id="A0A3A9ZHC9"/>
<protein>
    <submittedName>
        <fullName evidence="4">Anti-sigma factor</fullName>
    </submittedName>
</protein>
<evidence type="ECO:0000313" key="4">
    <source>
        <dbReference type="EMBL" id="RKN47821.1"/>
    </source>
</evidence>
<evidence type="ECO:0000256" key="2">
    <source>
        <dbReference type="ARBA" id="ARBA00023163"/>
    </source>
</evidence>
<proteinExistence type="predicted"/>
<dbReference type="RefSeq" id="WP_120728781.1">
    <property type="nucleotide sequence ID" value="NZ_RBAK01000004.1"/>
</dbReference>
<dbReference type="InterPro" id="IPR041916">
    <property type="entry name" value="Anti_sigma_zinc_sf"/>
</dbReference>
<feature type="domain" description="Putative zinc-finger" evidence="3">
    <location>
        <begin position="6"/>
        <end position="39"/>
    </location>
</feature>
<dbReference type="InterPro" id="IPR027383">
    <property type="entry name" value="Znf_put"/>
</dbReference>
<name>A0A3A9ZHC9_9ACTN</name>
<reference evidence="4 5" key="1">
    <citation type="journal article" date="2004" name="Syst. Appl. Microbiol.">
        <title>Cryptoendolithic actinomycetes from antarctic sandstone rock samples: Micromonospora endolithica sp. nov. and two isolates related to Micromonospora coerulea Jensen 1932.</title>
        <authorList>
            <person name="Hirsch P."/>
            <person name="Mevs U."/>
            <person name="Kroppenstedt R.M."/>
            <person name="Schumann P."/>
            <person name="Stackebrandt E."/>
        </authorList>
    </citation>
    <scope>NUCLEOTIDE SEQUENCE [LARGE SCALE GENOMIC DNA]</scope>
    <source>
        <strain evidence="4 5">JCM 12677</strain>
    </source>
</reference>